<dbReference type="PANTHER" id="PTHR12616:SF1">
    <property type="entry name" value="VACUOLAR PROTEIN SORTING-ASSOCIATED PROTEIN 41 HOMOLOG"/>
    <property type="match status" value="1"/>
</dbReference>
<dbReference type="SUPFAM" id="SSF57850">
    <property type="entry name" value="RING/U-box"/>
    <property type="match status" value="1"/>
</dbReference>
<dbReference type="Proteomes" id="UP001497497">
    <property type="component" value="Unassembled WGS sequence"/>
</dbReference>
<keyword evidence="14" id="KW-1185">Reference proteome</keyword>
<evidence type="ECO:0000313" key="13">
    <source>
        <dbReference type="EMBL" id="CAL1533068.1"/>
    </source>
</evidence>
<dbReference type="SUPFAM" id="SSF50978">
    <property type="entry name" value="WD40 repeat-like"/>
    <property type="match status" value="1"/>
</dbReference>
<dbReference type="GO" id="GO:0016236">
    <property type="term" value="P:macroautophagy"/>
    <property type="evidence" value="ECO:0007669"/>
    <property type="project" value="TreeGrafter"/>
</dbReference>
<evidence type="ECO:0000256" key="8">
    <source>
        <dbReference type="PROSITE-ProRule" id="PRU00175"/>
    </source>
</evidence>
<sequence>MAEALEKTTESTLAMETIHGVEEDDDEDEEESDSEDSEEEIEPKLKYTRLANDVSNILSKDAASCIAIHTKFLALGTHWGTIHILDHIGNNIREKEILAHSTTVNQISIDDNGDFMASCSDDGRVIITGLYDESNQTVTFDRPIKAIALDPLYFKPSSGKQYVTGDDKLILNEKSTFFGRHKMTVLHQGEGPIRNIKWAGDYIAWANNSGVKVYDVVSKVKITKIDKDHDMRPDLCICQLVWRDEKTLLIGWGNKVKICVVKEQNKTDVKENVPLKYVEITAMFTTDFIICGIAPLATNVVVLSYEKNAENSEAGRVNAGRPHLLILDPHMNHYDEISNDALSIRGFQEYRCNDYHLEYLADDNQFFIVSPKDIVVAKIRDQDDHITWLMEHEKFEEAMAAASEHSKELKTHSYFAIGRAYLDYLLEEEAYDEAGRLCVKILGKRKESWEEEIYKFAKIQQLKLSILLLIPIYTYLLAIATYIPRSDPRLSSTIYEMVLNEFLSTDHERFFQLIKEWPSDLYDNDSIINAILGRLDREKHSELLLNSLGQLYVHQKAFDKALGIYLRLKHKDVFTLIHNHNLYDNISDKIIQLMDLDQERAVKMLLDNSETISVEKVLQQLNKSQSYLHVYLDQLVQKDLQGTQKYHGQLVKLYAEYDRTKLLPFLRRSEFYPLQLALEECEARDYVKEQVFLLGRMGNLTEALKLITERLQDVNHAIQFCMEQADEELWKNLIEYAMGNPKFITALLQNVGAHIDPIKVISRIQIGMEIPGLRDSLVKILQDYNLQLSLRDGCRKILVADSFKLLERMVKTRKRGVFVDESQLCPVCNQRLTVNDLRFASNLNVFHCRHAFHEDCLPARATNCIICNSIKKDRRPGTREHYLK</sequence>
<feature type="transmembrane region" description="Helical" evidence="11">
    <location>
        <begin position="464"/>
        <end position="483"/>
    </location>
</feature>
<keyword evidence="5" id="KW-0862">Zinc</keyword>
<dbReference type="GO" id="GO:0006623">
    <property type="term" value="P:protein targeting to vacuole"/>
    <property type="evidence" value="ECO:0007669"/>
    <property type="project" value="InterPro"/>
</dbReference>
<dbReference type="InterPro" id="IPR001841">
    <property type="entry name" value="Znf_RING"/>
</dbReference>
<keyword evidence="7" id="KW-0968">Cytoplasmic vesicle</keyword>
<feature type="repeat" description="CHCR" evidence="9">
    <location>
        <begin position="602"/>
        <end position="746"/>
    </location>
</feature>
<evidence type="ECO:0000256" key="10">
    <source>
        <dbReference type="SAM" id="MobiDB-lite"/>
    </source>
</evidence>
<evidence type="ECO:0000256" key="5">
    <source>
        <dbReference type="ARBA" id="ARBA00022833"/>
    </source>
</evidence>
<keyword evidence="3 7" id="KW-0813">Transport</keyword>
<dbReference type="GO" id="GO:0031902">
    <property type="term" value="C:late endosome membrane"/>
    <property type="evidence" value="ECO:0007669"/>
    <property type="project" value="UniProtKB-SubCell"/>
</dbReference>
<comment type="caution">
    <text evidence="13">The sequence shown here is derived from an EMBL/GenBank/DDBJ whole genome shotgun (WGS) entry which is preliminary data.</text>
</comment>
<dbReference type="Pfam" id="PF23411">
    <property type="entry name" value="Beta-prop_Vps41"/>
    <property type="match status" value="1"/>
</dbReference>
<dbReference type="GO" id="GO:0005765">
    <property type="term" value="C:lysosomal membrane"/>
    <property type="evidence" value="ECO:0007669"/>
    <property type="project" value="UniProtKB-SubCell"/>
</dbReference>
<dbReference type="InterPro" id="IPR001680">
    <property type="entry name" value="WD40_rpt"/>
</dbReference>
<dbReference type="PROSITE" id="PS50089">
    <property type="entry name" value="ZF_RING_2"/>
    <property type="match status" value="1"/>
</dbReference>
<dbReference type="AlphaFoldDB" id="A0AAV2HLH3"/>
<evidence type="ECO:0000256" key="4">
    <source>
        <dbReference type="ARBA" id="ARBA00022771"/>
    </source>
</evidence>
<evidence type="ECO:0000256" key="6">
    <source>
        <dbReference type="ARBA" id="ARBA00022927"/>
    </source>
</evidence>
<dbReference type="InterPro" id="IPR011990">
    <property type="entry name" value="TPR-like_helical_dom_sf"/>
</dbReference>
<evidence type="ECO:0000256" key="9">
    <source>
        <dbReference type="PROSITE-ProRule" id="PRU01006"/>
    </source>
</evidence>
<dbReference type="GO" id="GO:0009267">
    <property type="term" value="P:cellular response to starvation"/>
    <property type="evidence" value="ECO:0007669"/>
    <property type="project" value="TreeGrafter"/>
</dbReference>
<feature type="domain" description="RING-type" evidence="12">
    <location>
        <begin position="825"/>
        <end position="868"/>
    </location>
</feature>
<dbReference type="PIRSF" id="PIRSF028921">
    <property type="entry name" value="VPS41"/>
    <property type="match status" value="1"/>
</dbReference>
<feature type="compositionally biased region" description="Acidic residues" evidence="10">
    <location>
        <begin position="22"/>
        <end position="41"/>
    </location>
</feature>
<dbReference type="SMART" id="SM00184">
    <property type="entry name" value="RING"/>
    <property type="match status" value="1"/>
</dbReference>
<dbReference type="PANTHER" id="PTHR12616">
    <property type="entry name" value="VACUOLAR PROTEIN SORTING VPS41"/>
    <property type="match status" value="1"/>
</dbReference>
<reference evidence="13 14" key="1">
    <citation type="submission" date="2024-04" db="EMBL/GenBank/DDBJ databases">
        <authorList>
            <consortium name="Genoscope - CEA"/>
            <person name="William W."/>
        </authorList>
    </citation>
    <scope>NUCLEOTIDE SEQUENCE [LARGE SCALE GENOMIC DNA]</scope>
</reference>
<keyword evidence="7" id="KW-0458">Lysosome</keyword>
<keyword evidence="7" id="KW-0333">Golgi apparatus</keyword>
<dbReference type="InterPro" id="IPR057780">
    <property type="entry name" value="Beta-prop_Vps41"/>
</dbReference>
<keyword evidence="11" id="KW-0812">Transmembrane</keyword>
<keyword evidence="11" id="KW-1133">Transmembrane helix</keyword>
<keyword evidence="4 8" id="KW-0479">Metal-binding</keyword>
<dbReference type="EMBL" id="CAXITT010000132">
    <property type="protein sequence ID" value="CAL1533068.1"/>
    <property type="molecule type" value="Genomic_DNA"/>
</dbReference>
<keyword evidence="7" id="KW-0967">Endosome</keyword>
<dbReference type="InterPro" id="IPR036322">
    <property type="entry name" value="WD40_repeat_dom_sf"/>
</dbReference>
<dbReference type="InterPro" id="IPR016902">
    <property type="entry name" value="Vps41"/>
</dbReference>
<organism evidence="13 14">
    <name type="scientific">Lymnaea stagnalis</name>
    <name type="common">Great pond snail</name>
    <name type="synonym">Helix stagnalis</name>
    <dbReference type="NCBI Taxonomy" id="6523"/>
    <lineage>
        <taxon>Eukaryota</taxon>
        <taxon>Metazoa</taxon>
        <taxon>Spiralia</taxon>
        <taxon>Lophotrochozoa</taxon>
        <taxon>Mollusca</taxon>
        <taxon>Gastropoda</taxon>
        <taxon>Heterobranchia</taxon>
        <taxon>Euthyneura</taxon>
        <taxon>Panpulmonata</taxon>
        <taxon>Hygrophila</taxon>
        <taxon>Lymnaeoidea</taxon>
        <taxon>Lymnaeidae</taxon>
        <taxon>Lymnaea</taxon>
    </lineage>
</organism>
<evidence type="ECO:0000259" key="12">
    <source>
        <dbReference type="PROSITE" id="PS50089"/>
    </source>
</evidence>
<dbReference type="Pfam" id="PF23556">
    <property type="entry name" value="TPR_Vps41"/>
    <property type="match status" value="1"/>
</dbReference>
<dbReference type="GO" id="GO:0030136">
    <property type="term" value="C:clathrin-coated vesicle"/>
    <property type="evidence" value="ECO:0007669"/>
    <property type="project" value="UniProtKB-SubCell"/>
</dbReference>
<dbReference type="InterPro" id="IPR015943">
    <property type="entry name" value="WD40/YVTN_repeat-like_dom_sf"/>
</dbReference>
<dbReference type="InterPro" id="IPR045111">
    <property type="entry name" value="Vps41/Vps8"/>
</dbReference>
<evidence type="ECO:0000256" key="7">
    <source>
        <dbReference type="PIRNR" id="PIRNR028921"/>
    </source>
</evidence>
<keyword evidence="11" id="KW-0472">Membrane</keyword>
<dbReference type="GO" id="GO:0030897">
    <property type="term" value="C:HOPS complex"/>
    <property type="evidence" value="ECO:0007669"/>
    <property type="project" value="UniProtKB-UniRule"/>
</dbReference>
<dbReference type="SMART" id="SM00299">
    <property type="entry name" value="CLH"/>
    <property type="match status" value="1"/>
</dbReference>
<dbReference type="GO" id="GO:0031901">
    <property type="term" value="C:early endosome membrane"/>
    <property type="evidence" value="ECO:0007669"/>
    <property type="project" value="UniProtKB-SubCell"/>
</dbReference>
<comment type="function">
    <text evidence="7">Plays a role in vesicle-mediated protein trafficking to lysosomal compartments including the endocytic membrane transport pathways.</text>
</comment>
<evidence type="ECO:0000256" key="11">
    <source>
        <dbReference type="SAM" id="Phobius"/>
    </source>
</evidence>
<keyword evidence="4 8" id="KW-0863">Zinc-finger</keyword>
<evidence type="ECO:0000256" key="3">
    <source>
        <dbReference type="ARBA" id="ARBA00022448"/>
    </source>
</evidence>
<dbReference type="GO" id="GO:0034058">
    <property type="term" value="P:endosomal vesicle fusion"/>
    <property type="evidence" value="ECO:0007669"/>
    <property type="project" value="UniProtKB-UniRule"/>
</dbReference>
<protein>
    <recommendedName>
        <fullName evidence="7">Vacuolar protein sorting-associated protein 41 homolog</fullName>
    </recommendedName>
</protein>
<proteinExistence type="inferred from homology"/>
<gene>
    <name evidence="13" type="ORF">GSLYS_00007086001</name>
</gene>
<dbReference type="GO" id="GO:0005794">
    <property type="term" value="C:Golgi apparatus"/>
    <property type="evidence" value="ECO:0007669"/>
    <property type="project" value="UniProtKB-SubCell"/>
</dbReference>
<dbReference type="Gene3D" id="1.25.40.10">
    <property type="entry name" value="Tetratricopeptide repeat domain"/>
    <property type="match status" value="1"/>
</dbReference>
<dbReference type="InterPro" id="IPR000547">
    <property type="entry name" value="Clathrin_H-chain/VPS_repeat"/>
</dbReference>
<name>A0AAV2HLH3_LYMST</name>
<dbReference type="Gene3D" id="2.130.10.10">
    <property type="entry name" value="YVTN repeat-like/Quinoprotein amine dehydrogenase"/>
    <property type="match status" value="1"/>
</dbReference>
<dbReference type="SMART" id="SM00320">
    <property type="entry name" value="WD40"/>
    <property type="match status" value="2"/>
</dbReference>
<dbReference type="PROSITE" id="PS50236">
    <property type="entry name" value="CHCR"/>
    <property type="match status" value="1"/>
</dbReference>
<comment type="similarity">
    <text evidence="2 7">Belongs to the VPS41 family.</text>
</comment>
<evidence type="ECO:0000313" key="14">
    <source>
        <dbReference type="Proteomes" id="UP001497497"/>
    </source>
</evidence>
<evidence type="ECO:0000256" key="1">
    <source>
        <dbReference type="ARBA" id="ARBA00004603"/>
    </source>
</evidence>
<evidence type="ECO:0000256" key="2">
    <source>
        <dbReference type="ARBA" id="ARBA00009582"/>
    </source>
</evidence>
<dbReference type="GO" id="GO:0008270">
    <property type="term" value="F:zinc ion binding"/>
    <property type="evidence" value="ECO:0007669"/>
    <property type="project" value="UniProtKB-KW"/>
</dbReference>
<comment type="subcellular location">
    <subcellularLocation>
        <location evidence="7">Endosome membrane</location>
        <topology evidence="7">Peripheral membrane protein</topology>
    </subcellularLocation>
    <subcellularLocation>
        <location evidence="7">Late endosome membrane</location>
        <topology evidence="7">Peripheral membrane protein</topology>
    </subcellularLocation>
    <subcellularLocation>
        <location evidence="7">Early endosome membrane</location>
        <topology evidence="7">Peripheral membrane protein</topology>
    </subcellularLocation>
    <subcellularLocation>
        <location evidence="7">Lysosome membrane</location>
        <topology evidence="7">Peripheral membrane protein</topology>
    </subcellularLocation>
    <subcellularLocation>
        <location evidence="7">Golgi apparatus</location>
        <location evidence="7">trans-Golgi network</location>
    </subcellularLocation>
    <subcellularLocation>
        <location evidence="7">Cytoplasmic vesicle</location>
        <location evidence="7">Clathrin-coated vesicle</location>
    </subcellularLocation>
    <subcellularLocation>
        <location evidence="1">Late endosome</location>
    </subcellularLocation>
</comment>
<feature type="region of interest" description="Disordered" evidence="10">
    <location>
        <begin position="1"/>
        <end position="43"/>
    </location>
</feature>
<keyword evidence="6 7" id="KW-0653">Protein transport</keyword>
<accession>A0AAV2HLH3</accession>